<dbReference type="Proteomes" id="UP000177979">
    <property type="component" value="Unassembled WGS sequence"/>
</dbReference>
<name>A0A1F5EYJ0_9BACT</name>
<evidence type="ECO:0000256" key="1">
    <source>
        <dbReference type="SAM" id="Phobius"/>
    </source>
</evidence>
<evidence type="ECO:0000313" key="2">
    <source>
        <dbReference type="EMBL" id="OGD72447.1"/>
    </source>
</evidence>
<sequence length="128" mass="14209">MSLVLLFLGEGLFNFGLYWPVLFSLTFISKKAYWYGFLFGVLVSVVTATPLGVMSLTIVAGLFIFERVVERVGGSFLLVTVSAIVFNLISDKLAGANWSIGEGLTNLVLTWLLFKMDFFNDDLHLASR</sequence>
<dbReference type="EMBL" id="MFAG01000003">
    <property type="protein sequence ID" value="OGD72447.1"/>
    <property type="molecule type" value="Genomic_DNA"/>
</dbReference>
<protein>
    <submittedName>
        <fullName evidence="2">Uncharacterized protein</fullName>
    </submittedName>
</protein>
<proteinExistence type="predicted"/>
<feature type="transmembrane region" description="Helical" evidence="1">
    <location>
        <begin position="95"/>
        <end position="114"/>
    </location>
</feature>
<evidence type="ECO:0000313" key="3">
    <source>
        <dbReference type="Proteomes" id="UP000177979"/>
    </source>
</evidence>
<dbReference type="STRING" id="1817722.A2703_04170"/>
<comment type="caution">
    <text evidence="2">The sequence shown here is derived from an EMBL/GenBank/DDBJ whole genome shotgun (WGS) entry which is preliminary data.</text>
</comment>
<organism evidence="2 3">
    <name type="scientific">Candidatus Collierbacteria bacterium RIFCSPHIGHO2_01_FULL_50_25</name>
    <dbReference type="NCBI Taxonomy" id="1817722"/>
    <lineage>
        <taxon>Bacteria</taxon>
        <taxon>Candidatus Collieribacteriota</taxon>
    </lineage>
</organism>
<feature type="transmembrane region" description="Helical" evidence="1">
    <location>
        <begin position="72"/>
        <end position="89"/>
    </location>
</feature>
<accession>A0A1F5EYJ0</accession>
<keyword evidence="1" id="KW-1133">Transmembrane helix</keyword>
<feature type="transmembrane region" description="Helical" evidence="1">
    <location>
        <begin position="34"/>
        <end position="65"/>
    </location>
</feature>
<reference evidence="2 3" key="1">
    <citation type="journal article" date="2016" name="Nat. Commun.">
        <title>Thousands of microbial genomes shed light on interconnected biogeochemical processes in an aquifer system.</title>
        <authorList>
            <person name="Anantharaman K."/>
            <person name="Brown C.T."/>
            <person name="Hug L.A."/>
            <person name="Sharon I."/>
            <person name="Castelle C.J."/>
            <person name="Probst A.J."/>
            <person name="Thomas B.C."/>
            <person name="Singh A."/>
            <person name="Wilkins M.J."/>
            <person name="Karaoz U."/>
            <person name="Brodie E.L."/>
            <person name="Williams K.H."/>
            <person name="Hubbard S.S."/>
            <person name="Banfield J.F."/>
        </authorList>
    </citation>
    <scope>NUCLEOTIDE SEQUENCE [LARGE SCALE GENOMIC DNA]</scope>
</reference>
<dbReference type="AlphaFoldDB" id="A0A1F5EYJ0"/>
<feature type="transmembrane region" description="Helical" evidence="1">
    <location>
        <begin position="12"/>
        <end position="28"/>
    </location>
</feature>
<keyword evidence="1" id="KW-0472">Membrane</keyword>
<gene>
    <name evidence="2" type="ORF">A2703_04170</name>
</gene>
<keyword evidence="1" id="KW-0812">Transmembrane</keyword>